<sequence length="197" mass="22852">MATSVYRFKLRDNPSCACGAEEQTVDHLLFECPKLDKERLAFQREMLRKTGKWTFTKLKIMREHLKDRFLNHKGILKSTQTLLPKNIVRASDEDLETAVEAIVNQWPNDVDASPESFFNELKTWRRNFLDQKNLHLIPTDFISPLNSVRGSQISDDQTLPLEVRRPSLERGQVRQSTAAPITPYNPIDSKQQSMEHM</sequence>
<evidence type="ECO:0000313" key="2">
    <source>
        <dbReference type="EMBL" id="KAJ4442085.1"/>
    </source>
</evidence>
<comment type="caution">
    <text evidence="2">The sequence shown here is derived from an EMBL/GenBank/DDBJ whole genome shotgun (WGS) entry which is preliminary data.</text>
</comment>
<feature type="region of interest" description="Disordered" evidence="1">
    <location>
        <begin position="163"/>
        <end position="197"/>
    </location>
</feature>
<evidence type="ECO:0000313" key="3">
    <source>
        <dbReference type="Proteomes" id="UP001148838"/>
    </source>
</evidence>
<dbReference type="EMBL" id="JAJSOF020000015">
    <property type="protein sequence ID" value="KAJ4442085.1"/>
    <property type="molecule type" value="Genomic_DNA"/>
</dbReference>
<feature type="compositionally biased region" description="Basic and acidic residues" evidence="1">
    <location>
        <begin position="163"/>
        <end position="172"/>
    </location>
</feature>
<protein>
    <submittedName>
        <fullName evidence="2">Uncharacterized protein</fullName>
    </submittedName>
</protein>
<dbReference type="Proteomes" id="UP001148838">
    <property type="component" value="Unassembled WGS sequence"/>
</dbReference>
<gene>
    <name evidence="2" type="ORF">ANN_11951</name>
</gene>
<keyword evidence="3" id="KW-1185">Reference proteome</keyword>
<feature type="compositionally biased region" description="Polar residues" evidence="1">
    <location>
        <begin position="188"/>
        <end position="197"/>
    </location>
</feature>
<evidence type="ECO:0000256" key="1">
    <source>
        <dbReference type="SAM" id="MobiDB-lite"/>
    </source>
</evidence>
<name>A0ABQ8T876_PERAM</name>
<proteinExistence type="predicted"/>
<organism evidence="2 3">
    <name type="scientific">Periplaneta americana</name>
    <name type="common">American cockroach</name>
    <name type="synonym">Blatta americana</name>
    <dbReference type="NCBI Taxonomy" id="6978"/>
    <lineage>
        <taxon>Eukaryota</taxon>
        <taxon>Metazoa</taxon>
        <taxon>Ecdysozoa</taxon>
        <taxon>Arthropoda</taxon>
        <taxon>Hexapoda</taxon>
        <taxon>Insecta</taxon>
        <taxon>Pterygota</taxon>
        <taxon>Neoptera</taxon>
        <taxon>Polyneoptera</taxon>
        <taxon>Dictyoptera</taxon>
        <taxon>Blattodea</taxon>
        <taxon>Blattoidea</taxon>
        <taxon>Blattidae</taxon>
        <taxon>Blattinae</taxon>
        <taxon>Periplaneta</taxon>
    </lineage>
</organism>
<reference evidence="2 3" key="1">
    <citation type="journal article" date="2022" name="Allergy">
        <title>Genome assembly and annotation of Periplaneta americana reveal a comprehensive cockroach allergen profile.</title>
        <authorList>
            <person name="Wang L."/>
            <person name="Xiong Q."/>
            <person name="Saelim N."/>
            <person name="Wang L."/>
            <person name="Nong W."/>
            <person name="Wan A.T."/>
            <person name="Shi M."/>
            <person name="Liu X."/>
            <person name="Cao Q."/>
            <person name="Hui J.H.L."/>
            <person name="Sookrung N."/>
            <person name="Leung T.F."/>
            <person name="Tungtrongchitr A."/>
            <person name="Tsui S.K.W."/>
        </authorList>
    </citation>
    <scope>NUCLEOTIDE SEQUENCE [LARGE SCALE GENOMIC DNA]</scope>
    <source>
        <strain evidence="2">PWHHKU_190912</strain>
    </source>
</reference>
<accession>A0ABQ8T876</accession>